<dbReference type="PANTHER" id="PTHR46093:SF19">
    <property type="entry name" value="RAB9 EFFECTOR PROTEIN WITH KELCH MOTIFS-LIKE"/>
    <property type="match status" value="1"/>
</dbReference>
<reference evidence="3" key="1">
    <citation type="submission" date="2023-07" db="EMBL/GenBank/DDBJ databases">
        <authorList>
            <person name="Stuckert A."/>
        </authorList>
    </citation>
    <scope>NUCLEOTIDE SEQUENCE</scope>
</reference>
<dbReference type="Pfam" id="PF13415">
    <property type="entry name" value="Beta-prop_FBX42"/>
    <property type="match status" value="1"/>
</dbReference>
<protein>
    <submittedName>
        <fullName evidence="3">Uncharacterized protein</fullName>
    </submittedName>
</protein>
<dbReference type="InterPro" id="IPR015915">
    <property type="entry name" value="Kelch-typ_b-propeller"/>
</dbReference>
<keyword evidence="1" id="KW-0880">Kelch repeat</keyword>
<accession>A0ABN9LAD2</accession>
<evidence type="ECO:0000313" key="3">
    <source>
        <dbReference type="EMBL" id="CAJ0937155.1"/>
    </source>
</evidence>
<evidence type="ECO:0000313" key="4">
    <source>
        <dbReference type="Proteomes" id="UP001176940"/>
    </source>
</evidence>
<dbReference type="Proteomes" id="UP001176940">
    <property type="component" value="Unassembled WGS sequence"/>
</dbReference>
<comment type="caution">
    <text evidence="3">The sequence shown here is derived from an EMBL/GenBank/DDBJ whole genome shotgun (WGS) entry which is preliminary data.</text>
</comment>
<dbReference type="EMBL" id="CAUEEQ010013210">
    <property type="protein sequence ID" value="CAJ0937155.1"/>
    <property type="molecule type" value="Genomic_DNA"/>
</dbReference>
<organism evidence="3 4">
    <name type="scientific">Ranitomeya imitator</name>
    <name type="common">mimic poison frog</name>
    <dbReference type="NCBI Taxonomy" id="111125"/>
    <lineage>
        <taxon>Eukaryota</taxon>
        <taxon>Metazoa</taxon>
        <taxon>Chordata</taxon>
        <taxon>Craniata</taxon>
        <taxon>Vertebrata</taxon>
        <taxon>Euteleostomi</taxon>
        <taxon>Amphibia</taxon>
        <taxon>Batrachia</taxon>
        <taxon>Anura</taxon>
        <taxon>Neobatrachia</taxon>
        <taxon>Hyloidea</taxon>
        <taxon>Dendrobatidae</taxon>
        <taxon>Dendrobatinae</taxon>
        <taxon>Ranitomeya</taxon>
    </lineage>
</organism>
<dbReference type="PANTHER" id="PTHR46093">
    <property type="entry name" value="ACYL-COA-BINDING DOMAIN-CONTAINING PROTEIN 5"/>
    <property type="match status" value="1"/>
</dbReference>
<evidence type="ECO:0000256" key="1">
    <source>
        <dbReference type="ARBA" id="ARBA00022441"/>
    </source>
</evidence>
<dbReference type="Gene3D" id="2.120.10.80">
    <property type="entry name" value="Kelch-type beta propeller"/>
    <property type="match status" value="2"/>
</dbReference>
<keyword evidence="4" id="KW-1185">Reference proteome</keyword>
<sequence>MGRVEFFALWSVLEAPRQFIRSLVWDGEWSLDIVMECTRLSMQGMPAKLCLTVSGKGYKGLGFSSSTPARRISIGPPSSPMLSESTIAHEKGYSAEVVQRASCAILKDSPPLSLPTKDEVARSQDPCCQRANIVPRNPRRLRFGSKGSEDGTAGAVCPSGRWGHSVCLCDPETAVLIGGEGPNEKSSPDSLWKLELDSDFWFQMDGLCSAPQCSRGHTATFDPESKKVYVYGGMWEKRWLRNVYVLDTQVWKWTLLAAVGKVPTLCHHTASMYQRELYVFGGLCPQVGADSGVCTNVLYIFNPEYKIWYQPIVEGERPLPRYGHSATLLGNRLVLFGGRRAPSPVYLNDVHILDLGYMEYTAVVYPSLSERPSPRCFHAAMQVSEHKVLVHGGCSGSGSLTDTFIFNLGTLSWSPIRFGGIKQMPRAGHTLLNLSSSSSLTDSDKEECKGRSLIQVLVIGGSDGAGTFYSDYPKVQVDLSV</sequence>
<proteinExistence type="predicted"/>
<name>A0ABN9LAD2_9NEOB</name>
<dbReference type="SUPFAM" id="SSF117281">
    <property type="entry name" value="Kelch motif"/>
    <property type="match status" value="2"/>
</dbReference>
<keyword evidence="2" id="KW-0677">Repeat</keyword>
<gene>
    <name evidence="3" type="ORF">RIMI_LOCUS7087044</name>
</gene>
<evidence type="ECO:0000256" key="2">
    <source>
        <dbReference type="ARBA" id="ARBA00022737"/>
    </source>
</evidence>